<dbReference type="Proteomes" id="UP000298138">
    <property type="component" value="Unassembled WGS sequence"/>
</dbReference>
<evidence type="ECO:0000313" key="2">
    <source>
        <dbReference type="Proteomes" id="UP000298138"/>
    </source>
</evidence>
<accession>A0A4S2MLI8</accession>
<organism evidence="1 2">
    <name type="scientific">Ascodesmis nigricans</name>
    <dbReference type="NCBI Taxonomy" id="341454"/>
    <lineage>
        <taxon>Eukaryota</taxon>
        <taxon>Fungi</taxon>
        <taxon>Dikarya</taxon>
        <taxon>Ascomycota</taxon>
        <taxon>Pezizomycotina</taxon>
        <taxon>Pezizomycetes</taxon>
        <taxon>Pezizales</taxon>
        <taxon>Ascodesmidaceae</taxon>
        <taxon>Ascodesmis</taxon>
    </lineage>
</organism>
<evidence type="ECO:0000313" key="1">
    <source>
        <dbReference type="EMBL" id="TGZ77911.1"/>
    </source>
</evidence>
<dbReference type="InParanoid" id="A0A4S2MLI8"/>
<keyword evidence="2" id="KW-1185">Reference proteome</keyword>
<gene>
    <name evidence="1" type="ORF">EX30DRAFT_172923</name>
</gene>
<proteinExistence type="predicted"/>
<sequence>MSPLALIQRRRAPNPLERAHSPTINLGPYGTRIHNVCVLTNFPQHAYAAAYMVRLSYYAYLACTRFNIHLHELSEFFFDSFSPNGTPINRSVGYTFPDPFDRGPVIRLVLRVSPITAPGVFLAEDQTLFTLSHEIAHVLMQRKFCNWAYGDHGNTFTRETLRVWEFLKPLMMRNSVGWERFGTAYLRGMTPWDEFRKLPRRFWGTHMMEMWELEEWLMCRSRETESGFVVMRAAEWDAIAKSCGGCRVHYTLNCYCQDEEEGKEKEKMGVERWKGIVVEKLGKLRKKQCVAKVMFGSRIWFT</sequence>
<dbReference type="AlphaFoldDB" id="A0A4S2MLI8"/>
<reference evidence="1 2" key="1">
    <citation type="submission" date="2019-04" db="EMBL/GenBank/DDBJ databases">
        <title>Comparative genomics and transcriptomics to analyze fruiting body development in filamentous ascomycetes.</title>
        <authorList>
            <consortium name="DOE Joint Genome Institute"/>
            <person name="Lutkenhaus R."/>
            <person name="Traeger S."/>
            <person name="Breuer J."/>
            <person name="Kuo A."/>
            <person name="Lipzen A."/>
            <person name="Pangilinan J."/>
            <person name="Dilworth D."/>
            <person name="Sandor L."/>
            <person name="Poggeler S."/>
            <person name="Barry K."/>
            <person name="Grigoriev I.V."/>
            <person name="Nowrousian M."/>
        </authorList>
    </citation>
    <scope>NUCLEOTIDE SEQUENCE [LARGE SCALE GENOMIC DNA]</scope>
    <source>
        <strain evidence="1 2">CBS 389.68</strain>
    </source>
</reference>
<dbReference type="EMBL" id="ML220147">
    <property type="protein sequence ID" value="TGZ77911.1"/>
    <property type="molecule type" value="Genomic_DNA"/>
</dbReference>
<evidence type="ECO:0008006" key="3">
    <source>
        <dbReference type="Google" id="ProtNLM"/>
    </source>
</evidence>
<name>A0A4S2MLI8_9PEZI</name>
<protein>
    <recommendedName>
        <fullName evidence="3">SprT-like domain-containing protein</fullName>
    </recommendedName>
</protein>